<dbReference type="AlphaFoldDB" id="A0A1W1BYY1"/>
<organism evidence="1">
    <name type="scientific">hydrothermal vent metagenome</name>
    <dbReference type="NCBI Taxonomy" id="652676"/>
    <lineage>
        <taxon>unclassified sequences</taxon>
        <taxon>metagenomes</taxon>
        <taxon>ecological metagenomes</taxon>
    </lineage>
</organism>
<evidence type="ECO:0000313" key="1">
    <source>
        <dbReference type="EMBL" id="SFV58687.1"/>
    </source>
</evidence>
<proteinExistence type="predicted"/>
<name>A0A1W1BYY1_9ZZZZ</name>
<dbReference type="EMBL" id="FPHK01000034">
    <property type="protein sequence ID" value="SFV58687.1"/>
    <property type="molecule type" value="Genomic_DNA"/>
</dbReference>
<gene>
    <name evidence="1" type="ORF">MNB_SM-6-745</name>
</gene>
<protein>
    <submittedName>
        <fullName evidence="1">Uncharacterized protein</fullName>
    </submittedName>
</protein>
<reference evidence="1" key="1">
    <citation type="submission" date="2016-10" db="EMBL/GenBank/DDBJ databases">
        <authorList>
            <person name="de Groot N.N."/>
        </authorList>
    </citation>
    <scope>NUCLEOTIDE SEQUENCE</scope>
</reference>
<accession>A0A1W1BYY1</accession>
<sequence length="55" mass="6621">MKHLRGYTKRYFSLAIIAMYSSLHKLTRVESALEYHLKAMEYQEYKTSPPQFFIC</sequence>